<dbReference type="EMBL" id="GBRH01278919">
    <property type="protein sequence ID" value="JAD18976.1"/>
    <property type="molecule type" value="Transcribed_RNA"/>
</dbReference>
<sequence length="20" mass="2612">MMCFTKRKWYKFIFRRSSVP</sequence>
<reference evidence="1" key="2">
    <citation type="journal article" date="2015" name="Data Brief">
        <title>Shoot transcriptome of the giant reed, Arundo donax.</title>
        <authorList>
            <person name="Barrero R.A."/>
            <person name="Guerrero F.D."/>
            <person name="Moolhuijzen P."/>
            <person name="Goolsby J.A."/>
            <person name="Tidwell J."/>
            <person name="Bellgard S.E."/>
            <person name="Bellgard M.I."/>
        </authorList>
    </citation>
    <scope>NUCLEOTIDE SEQUENCE</scope>
    <source>
        <tissue evidence="1">Shoot tissue taken approximately 20 cm above the soil surface</tissue>
    </source>
</reference>
<name>A0A0A8XYN2_ARUDO</name>
<evidence type="ECO:0000313" key="1">
    <source>
        <dbReference type="EMBL" id="JAD18976.1"/>
    </source>
</evidence>
<accession>A0A0A8XYN2</accession>
<organism evidence="1">
    <name type="scientific">Arundo donax</name>
    <name type="common">Giant reed</name>
    <name type="synonym">Donax arundinaceus</name>
    <dbReference type="NCBI Taxonomy" id="35708"/>
    <lineage>
        <taxon>Eukaryota</taxon>
        <taxon>Viridiplantae</taxon>
        <taxon>Streptophyta</taxon>
        <taxon>Embryophyta</taxon>
        <taxon>Tracheophyta</taxon>
        <taxon>Spermatophyta</taxon>
        <taxon>Magnoliopsida</taxon>
        <taxon>Liliopsida</taxon>
        <taxon>Poales</taxon>
        <taxon>Poaceae</taxon>
        <taxon>PACMAD clade</taxon>
        <taxon>Arundinoideae</taxon>
        <taxon>Arundineae</taxon>
        <taxon>Arundo</taxon>
    </lineage>
</organism>
<dbReference type="AlphaFoldDB" id="A0A0A8XYN2"/>
<reference evidence="1" key="1">
    <citation type="submission" date="2014-09" db="EMBL/GenBank/DDBJ databases">
        <authorList>
            <person name="Magalhaes I.L.F."/>
            <person name="Oliveira U."/>
            <person name="Santos F.R."/>
            <person name="Vidigal T.H.D.A."/>
            <person name="Brescovit A.D."/>
            <person name="Santos A.J."/>
        </authorList>
    </citation>
    <scope>NUCLEOTIDE SEQUENCE</scope>
    <source>
        <tissue evidence="1">Shoot tissue taken approximately 20 cm above the soil surface</tissue>
    </source>
</reference>
<protein>
    <submittedName>
        <fullName evidence="1">Uncharacterized protein</fullName>
    </submittedName>
</protein>
<proteinExistence type="predicted"/>